<comment type="subcellular location">
    <subcellularLocation>
        <location evidence="1">Cell membrane</location>
        <topology evidence="1">Multi-pass membrane protein</topology>
    </subcellularLocation>
</comment>
<dbReference type="RefSeq" id="WP_186847370.1">
    <property type="nucleotide sequence ID" value="NZ_JACOOX010000002.1"/>
</dbReference>
<comment type="similarity">
    <text evidence="2">Belongs to the EamA transporter family.</text>
</comment>
<evidence type="ECO:0000256" key="7">
    <source>
        <dbReference type="SAM" id="Phobius"/>
    </source>
</evidence>
<dbReference type="AlphaFoldDB" id="A0A8I0DUB6"/>
<feature type="domain" description="EamA" evidence="8">
    <location>
        <begin position="10"/>
        <end position="147"/>
    </location>
</feature>
<evidence type="ECO:0000256" key="6">
    <source>
        <dbReference type="ARBA" id="ARBA00023136"/>
    </source>
</evidence>
<dbReference type="Pfam" id="PF00892">
    <property type="entry name" value="EamA"/>
    <property type="match status" value="2"/>
</dbReference>
<feature type="transmembrane region" description="Helical" evidence="7">
    <location>
        <begin position="259"/>
        <end position="279"/>
    </location>
</feature>
<sequence length="311" mass="33674">MKSRQIRNSLLLVLTAFIWGTAFVAQSKGGQALGPFSFNCIRSLVGSVVLLPVIRLLDKINPNNKKPKTAAERRKLWIGGLCCGMALFFASSAQQLGLYYGTPAGKAGFLTACYILLVPILGLFLKKKCGWNIWLGMVITIVGLYLLCMTASSLSFQNSDLFVLLCAFLFAIHILVIDHFSPLVDGVRMSCIQFLVAGAFSAFPMFFSEMGHSAAGIAAWLSQLQSWDAWVAILYAGVMSSGVAYTLQIIAQNGLNPTLASMIMSLESVFSVLAGWVILGEVLTARQLLGCLLIFIAIIFAQIPVGEKKEA</sequence>
<evidence type="ECO:0000256" key="5">
    <source>
        <dbReference type="ARBA" id="ARBA00022989"/>
    </source>
</evidence>
<feature type="transmembrane region" description="Helical" evidence="7">
    <location>
        <begin position="132"/>
        <end position="155"/>
    </location>
</feature>
<evidence type="ECO:0000256" key="2">
    <source>
        <dbReference type="ARBA" id="ARBA00007362"/>
    </source>
</evidence>
<dbReference type="Gene3D" id="1.10.3730.20">
    <property type="match status" value="1"/>
</dbReference>
<dbReference type="SUPFAM" id="SSF103481">
    <property type="entry name" value="Multidrug resistance efflux transporter EmrE"/>
    <property type="match status" value="2"/>
</dbReference>
<evidence type="ECO:0000256" key="3">
    <source>
        <dbReference type="ARBA" id="ARBA00022475"/>
    </source>
</evidence>
<feature type="domain" description="EamA" evidence="8">
    <location>
        <begin position="160"/>
        <end position="300"/>
    </location>
</feature>
<keyword evidence="4 7" id="KW-0812">Transmembrane</keyword>
<gene>
    <name evidence="9" type="ORF">H8S09_03305</name>
</gene>
<feature type="transmembrane region" description="Helical" evidence="7">
    <location>
        <begin position="189"/>
        <end position="207"/>
    </location>
</feature>
<evidence type="ECO:0000256" key="1">
    <source>
        <dbReference type="ARBA" id="ARBA00004651"/>
    </source>
</evidence>
<evidence type="ECO:0000259" key="8">
    <source>
        <dbReference type="Pfam" id="PF00892"/>
    </source>
</evidence>
<reference evidence="9 10" key="1">
    <citation type="submission" date="2020-08" db="EMBL/GenBank/DDBJ databases">
        <title>Genome public.</title>
        <authorList>
            <person name="Liu C."/>
            <person name="Sun Q."/>
        </authorList>
    </citation>
    <scope>NUCLEOTIDE SEQUENCE [LARGE SCALE GENOMIC DNA]</scope>
    <source>
        <strain evidence="9 10">NSJ-10</strain>
    </source>
</reference>
<name>A0A8I0DUB6_9FIRM</name>
<keyword evidence="3" id="KW-1003">Cell membrane</keyword>
<accession>A0A8I0DUB6</accession>
<keyword evidence="10" id="KW-1185">Reference proteome</keyword>
<evidence type="ECO:0000256" key="4">
    <source>
        <dbReference type="ARBA" id="ARBA00022692"/>
    </source>
</evidence>
<dbReference type="InterPro" id="IPR037185">
    <property type="entry name" value="EmrE-like"/>
</dbReference>
<feature type="transmembrane region" description="Helical" evidence="7">
    <location>
        <begin position="227"/>
        <end position="247"/>
    </location>
</feature>
<dbReference type="InterPro" id="IPR051258">
    <property type="entry name" value="Diverse_Substrate_Transporter"/>
</dbReference>
<evidence type="ECO:0000313" key="9">
    <source>
        <dbReference type="EMBL" id="MBC5661931.1"/>
    </source>
</evidence>
<keyword evidence="5 7" id="KW-1133">Transmembrane helix</keyword>
<feature type="transmembrane region" description="Helical" evidence="7">
    <location>
        <begin position="161"/>
        <end position="177"/>
    </location>
</feature>
<dbReference type="PANTHER" id="PTHR42920">
    <property type="entry name" value="OS03G0707200 PROTEIN-RELATED"/>
    <property type="match status" value="1"/>
</dbReference>
<organism evidence="9 10">
    <name type="scientific">Coprococcus hominis</name>
    <name type="common">ex Liu et al. 2022</name>
    <dbReference type="NCBI Taxonomy" id="2763039"/>
    <lineage>
        <taxon>Bacteria</taxon>
        <taxon>Bacillati</taxon>
        <taxon>Bacillota</taxon>
        <taxon>Clostridia</taxon>
        <taxon>Lachnospirales</taxon>
        <taxon>Lachnospiraceae</taxon>
        <taxon>Coprococcus</taxon>
    </lineage>
</organism>
<feature type="transmembrane region" description="Helical" evidence="7">
    <location>
        <begin position="285"/>
        <end position="305"/>
    </location>
</feature>
<evidence type="ECO:0000313" key="10">
    <source>
        <dbReference type="Proteomes" id="UP000615234"/>
    </source>
</evidence>
<feature type="transmembrane region" description="Helical" evidence="7">
    <location>
        <begin position="107"/>
        <end position="125"/>
    </location>
</feature>
<proteinExistence type="inferred from homology"/>
<dbReference type="EMBL" id="JACOOX010000002">
    <property type="protein sequence ID" value="MBC5661931.1"/>
    <property type="molecule type" value="Genomic_DNA"/>
</dbReference>
<keyword evidence="6 7" id="KW-0472">Membrane</keyword>
<dbReference type="Proteomes" id="UP000615234">
    <property type="component" value="Unassembled WGS sequence"/>
</dbReference>
<dbReference type="InterPro" id="IPR000620">
    <property type="entry name" value="EamA_dom"/>
</dbReference>
<feature type="transmembrane region" description="Helical" evidence="7">
    <location>
        <begin position="77"/>
        <end position="101"/>
    </location>
</feature>
<protein>
    <submittedName>
        <fullName evidence="9">DMT family transporter</fullName>
    </submittedName>
</protein>
<feature type="transmembrane region" description="Helical" evidence="7">
    <location>
        <begin position="36"/>
        <end position="57"/>
    </location>
</feature>
<dbReference type="GO" id="GO:0005886">
    <property type="term" value="C:plasma membrane"/>
    <property type="evidence" value="ECO:0007669"/>
    <property type="project" value="UniProtKB-SubCell"/>
</dbReference>
<dbReference type="PANTHER" id="PTHR42920:SF5">
    <property type="entry name" value="EAMA DOMAIN-CONTAINING PROTEIN"/>
    <property type="match status" value="1"/>
</dbReference>
<comment type="caution">
    <text evidence="9">The sequence shown here is derived from an EMBL/GenBank/DDBJ whole genome shotgun (WGS) entry which is preliminary data.</text>
</comment>